<reference evidence="2 3" key="1">
    <citation type="submission" date="2023-09" db="EMBL/GenBank/DDBJ databases">
        <authorList>
            <person name="Wang M."/>
        </authorList>
    </citation>
    <scope>NUCLEOTIDE SEQUENCE [LARGE SCALE GENOMIC DNA]</scope>
    <source>
        <strain evidence="2">GT-2023</strain>
        <tissue evidence="2">Liver</tissue>
    </source>
</reference>
<accession>A0ABR3LSP6</accession>
<feature type="region of interest" description="Disordered" evidence="1">
    <location>
        <begin position="54"/>
        <end position="122"/>
    </location>
</feature>
<protein>
    <submittedName>
        <fullName evidence="2">Uncharacterized protein</fullName>
    </submittedName>
</protein>
<name>A0ABR3LSP6_9TELE</name>
<organism evidence="2 3">
    <name type="scientific">Cirrhinus molitorella</name>
    <name type="common">mud carp</name>
    <dbReference type="NCBI Taxonomy" id="172907"/>
    <lineage>
        <taxon>Eukaryota</taxon>
        <taxon>Metazoa</taxon>
        <taxon>Chordata</taxon>
        <taxon>Craniata</taxon>
        <taxon>Vertebrata</taxon>
        <taxon>Euteleostomi</taxon>
        <taxon>Actinopterygii</taxon>
        <taxon>Neopterygii</taxon>
        <taxon>Teleostei</taxon>
        <taxon>Ostariophysi</taxon>
        <taxon>Cypriniformes</taxon>
        <taxon>Cyprinidae</taxon>
        <taxon>Labeoninae</taxon>
        <taxon>Labeonini</taxon>
        <taxon>Cirrhinus</taxon>
    </lineage>
</organism>
<evidence type="ECO:0000256" key="1">
    <source>
        <dbReference type="SAM" id="MobiDB-lite"/>
    </source>
</evidence>
<dbReference type="Proteomes" id="UP001558613">
    <property type="component" value="Unassembled WGS sequence"/>
</dbReference>
<dbReference type="EMBL" id="JAYMGO010000020">
    <property type="protein sequence ID" value="KAL1254637.1"/>
    <property type="molecule type" value="Genomic_DNA"/>
</dbReference>
<comment type="caution">
    <text evidence="2">The sequence shown here is derived from an EMBL/GenBank/DDBJ whole genome shotgun (WGS) entry which is preliminary data.</text>
</comment>
<evidence type="ECO:0000313" key="2">
    <source>
        <dbReference type="EMBL" id="KAL1254637.1"/>
    </source>
</evidence>
<gene>
    <name evidence="2" type="ORF">QQF64_016866</name>
</gene>
<keyword evidence="3" id="KW-1185">Reference proteome</keyword>
<sequence>MQMTSVNERPAGGKGRRELFCSGLMIARLQETARTAMTCGPQAQGPILSPSLEINYSAENGGKSNPAVLTGPHSRGANQKRSRQMKVGQSRWSWRRGKERDTRKRRTEKNRGEVNGRHAPSQ</sequence>
<proteinExistence type="predicted"/>
<evidence type="ECO:0000313" key="3">
    <source>
        <dbReference type="Proteomes" id="UP001558613"/>
    </source>
</evidence>